<dbReference type="Pfam" id="PF16575">
    <property type="entry name" value="CLP1_P"/>
    <property type="match status" value="1"/>
</dbReference>
<feature type="compositionally biased region" description="Acidic residues" evidence="10">
    <location>
        <begin position="558"/>
        <end position="578"/>
    </location>
</feature>
<keyword evidence="6" id="KW-0418">Kinase</keyword>
<feature type="domain" description="NOL9 N-terminal" evidence="12">
    <location>
        <begin position="192"/>
        <end position="256"/>
    </location>
</feature>
<name>A0AAJ7XAN9_PETMA</name>
<dbReference type="AlphaFoldDB" id="A0AAJ7XAN9"/>
<dbReference type="GO" id="GO:0005524">
    <property type="term" value="F:ATP binding"/>
    <property type="evidence" value="ECO:0007669"/>
    <property type="project" value="UniProtKB-KW"/>
</dbReference>
<evidence type="ECO:0000256" key="10">
    <source>
        <dbReference type="SAM" id="MobiDB-lite"/>
    </source>
</evidence>
<sequence length="782" mass="85468">MAQGGQRRRPRLLAVSGSFRLRRPLRRPLLRPLGPLRQDPRHRRRVTLVRRRLVTRGVGTWVRRRVNSDDDGDDPVNSEPQSGGEGTTAEEMEPQSGSGTGPEEWTSTDAEKFGISSEDEEVDEGHEEVDEMEEMEENDEIDRADDREELGKVGDTEDVEEDDDDEEVEEEEDEVDEVKVEEPESGGYRLAEGDRVVVVMDPGQTLTLHGCCELRCLRGRLELLGFELAPSHAPTELLSPRTHRALSLRALPDPHGDPHGKGDGTARLRQSLTAASFSAGAVERLLRWRRGGDGGAGGGGGGSGVTAGSAVLVLRRLHSPLVRFLSEFSPTPRLLSPSSGDPHRSQGPLHAAGVEEVGETEGIAVSESYRHAIDTIVTACRREEGVHYPVVLVCGKRNSGKSTFNRFLLNSLLNHMSRVQYLECDVGQTEFTPPGCISLHDVTQPLFGPPFGHPREAASCVFYGDVSPERDPSRYVASVRSVVLASGTRRLAPLIVNTMGWVQGNGLALLVDLCRMLRPSHVVQMSPNGVEAQPLTAATLRALHGWETVPEEDSHDRDDDEEDEEERDEEEEEEEDHELLEVVNSFASIKGYRAMPVPSNVLRELSLLAYLSQLQPPGARALWPLHRLPPYEVPLSSVALHCAPGAVAPAHILYALNARVVGLCRAPPGLPLRPSPTVSPNAPLIVHGDLPPCHCYGLGVVRGVDAPRGTLLILTPLAPERLRLVNLLVLGNVPLPPLLLKKQHGVRGELPYVSGLYSVRLAGSGQLRVTRNHKRPGRQAQS</sequence>
<protein>
    <recommendedName>
        <fullName evidence="9">Polynucleotide 5'-hydroxyl-kinase NOL9</fullName>
    </recommendedName>
</protein>
<evidence type="ECO:0000259" key="13">
    <source>
        <dbReference type="Pfam" id="PF25467"/>
    </source>
</evidence>
<dbReference type="InterPro" id="IPR032319">
    <property type="entry name" value="CLP1_P"/>
</dbReference>
<dbReference type="PANTHER" id="PTHR12755">
    <property type="entry name" value="CLEAVAGE/POLYADENYLATION FACTOR IA SUBUNIT CLP1P"/>
    <property type="match status" value="1"/>
</dbReference>
<keyword evidence="8" id="KW-0539">Nucleus</keyword>
<dbReference type="PANTHER" id="PTHR12755:SF3">
    <property type="entry name" value="POLYNUCLEOTIDE 5'-HYDROXYL-KINASE NOL9"/>
    <property type="match status" value="1"/>
</dbReference>
<evidence type="ECO:0000256" key="3">
    <source>
        <dbReference type="ARBA" id="ARBA00022552"/>
    </source>
</evidence>
<feature type="domain" description="Clp1 P-loop" evidence="11">
    <location>
        <begin position="395"/>
        <end position="534"/>
    </location>
</feature>
<evidence type="ECO:0000256" key="6">
    <source>
        <dbReference type="ARBA" id="ARBA00022777"/>
    </source>
</evidence>
<feature type="domain" description="NOL9 C-terminal" evidence="13">
    <location>
        <begin position="628"/>
        <end position="736"/>
    </location>
</feature>
<evidence type="ECO:0000256" key="5">
    <source>
        <dbReference type="ARBA" id="ARBA00022741"/>
    </source>
</evidence>
<evidence type="ECO:0000259" key="12">
    <source>
        <dbReference type="Pfam" id="PF24419"/>
    </source>
</evidence>
<keyword evidence="7" id="KW-0067">ATP-binding</keyword>
<evidence type="ECO:0000313" key="15">
    <source>
        <dbReference type="RefSeq" id="XP_032827451.1"/>
    </source>
</evidence>
<evidence type="ECO:0000256" key="9">
    <source>
        <dbReference type="ARBA" id="ARBA00071212"/>
    </source>
</evidence>
<dbReference type="InterPro" id="IPR045116">
    <property type="entry name" value="Clp1/Grc3"/>
</dbReference>
<evidence type="ECO:0000313" key="14">
    <source>
        <dbReference type="Proteomes" id="UP001318040"/>
    </source>
</evidence>
<gene>
    <name evidence="15" type="primary">NOL9</name>
</gene>
<keyword evidence="3" id="KW-0698">rRNA processing</keyword>
<dbReference type="RefSeq" id="XP_032827451.1">
    <property type="nucleotide sequence ID" value="XM_032971560.1"/>
</dbReference>
<dbReference type="InterPro" id="IPR027417">
    <property type="entry name" value="P-loop_NTPase"/>
</dbReference>
<evidence type="ECO:0000256" key="7">
    <source>
        <dbReference type="ARBA" id="ARBA00022840"/>
    </source>
</evidence>
<keyword evidence="4" id="KW-0808">Transferase</keyword>
<evidence type="ECO:0000256" key="2">
    <source>
        <dbReference type="ARBA" id="ARBA00011003"/>
    </source>
</evidence>
<dbReference type="Proteomes" id="UP001318040">
    <property type="component" value="Chromosome 46"/>
</dbReference>
<dbReference type="Pfam" id="PF24419">
    <property type="entry name" value="Cupin_NOL9"/>
    <property type="match status" value="1"/>
</dbReference>
<organism evidence="14 15">
    <name type="scientific">Petromyzon marinus</name>
    <name type="common">Sea lamprey</name>
    <dbReference type="NCBI Taxonomy" id="7757"/>
    <lineage>
        <taxon>Eukaryota</taxon>
        <taxon>Metazoa</taxon>
        <taxon>Chordata</taxon>
        <taxon>Craniata</taxon>
        <taxon>Vertebrata</taxon>
        <taxon>Cyclostomata</taxon>
        <taxon>Hyperoartia</taxon>
        <taxon>Petromyzontiformes</taxon>
        <taxon>Petromyzontidae</taxon>
        <taxon>Petromyzon</taxon>
    </lineage>
</organism>
<evidence type="ECO:0000259" key="11">
    <source>
        <dbReference type="Pfam" id="PF16575"/>
    </source>
</evidence>
<feature type="region of interest" description="Disordered" evidence="10">
    <location>
        <begin position="64"/>
        <end position="185"/>
    </location>
</feature>
<evidence type="ECO:0000256" key="8">
    <source>
        <dbReference type="ARBA" id="ARBA00023242"/>
    </source>
</evidence>
<comment type="similarity">
    <text evidence="2">Belongs to the Clp1 family. NOL9/GRC3 subfamily.</text>
</comment>
<keyword evidence="5" id="KW-0547">Nucleotide-binding</keyword>
<dbReference type="InterPro" id="IPR057573">
    <property type="entry name" value="NOL9_N"/>
</dbReference>
<dbReference type="GO" id="GO:0051731">
    <property type="term" value="F:polynucleotide 5'-hydroxyl-kinase activity"/>
    <property type="evidence" value="ECO:0007669"/>
    <property type="project" value="InterPro"/>
</dbReference>
<feature type="compositionally biased region" description="Acidic residues" evidence="10">
    <location>
        <begin position="117"/>
        <end position="143"/>
    </location>
</feature>
<dbReference type="Pfam" id="PF25467">
    <property type="entry name" value="NOL9_C"/>
    <property type="match status" value="1"/>
</dbReference>
<feature type="compositionally biased region" description="Basic and acidic residues" evidence="10">
    <location>
        <begin position="144"/>
        <end position="155"/>
    </location>
</feature>
<dbReference type="KEGG" id="pmrn:116952317"/>
<feature type="compositionally biased region" description="Acidic residues" evidence="10">
    <location>
        <begin position="156"/>
        <end position="176"/>
    </location>
</feature>
<dbReference type="InterPro" id="IPR057570">
    <property type="entry name" value="NOL9_C"/>
</dbReference>
<evidence type="ECO:0000256" key="1">
    <source>
        <dbReference type="ARBA" id="ARBA00004604"/>
    </source>
</evidence>
<dbReference type="GO" id="GO:0000448">
    <property type="term" value="P:cleavage in ITS2 between 5.8S rRNA and LSU-rRNA of tricistronic rRNA transcript (SSU-rRNA, 5.8S rRNA, LSU-rRNA)"/>
    <property type="evidence" value="ECO:0007669"/>
    <property type="project" value="TreeGrafter"/>
</dbReference>
<feature type="region of interest" description="Disordered" evidence="10">
    <location>
        <begin position="546"/>
        <end position="578"/>
    </location>
</feature>
<evidence type="ECO:0000256" key="4">
    <source>
        <dbReference type="ARBA" id="ARBA00022679"/>
    </source>
</evidence>
<accession>A0AAJ7XAN9</accession>
<feature type="region of interest" description="Disordered" evidence="10">
    <location>
        <begin position="332"/>
        <end position="355"/>
    </location>
</feature>
<comment type="subcellular location">
    <subcellularLocation>
        <location evidence="1">Nucleus</location>
        <location evidence="1">Nucleolus</location>
    </subcellularLocation>
</comment>
<dbReference type="Gene3D" id="3.40.50.300">
    <property type="entry name" value="P-loop containing nucleotide triphosphate hydrolases"/>
    <property type="match status" value="1"/>
</dbReference>
<proteinExistence type="inferred from homology"/>
<reference evidence="15" key="1">
    <citation type="submission" date="2025-08" db="UniProtKB">
        <authorList>
            <consortium name="RefSeq"/>
        </authorList>
    </citation>
    <scope>IDENTIFICATION</scope>
    <source>
        <tissue evidence="15">Sperm</tissue>
    </source>
</reference>
<dbReference type="GO" id="GO:0005730">
    <property type="term" value="C:nucleolus"/>
    <property type="evidence" value="ECO:0007669"/>
    <property type="project" value="UniProtKB-SubCell"/>
</dbReference>
<dbReference type="CTD" id="79707"/>
<keyword evidence="14" id="KW-1185">Reference proteome</keyword>